<dbReference type="OrthoDB" id="286637at2759"/>
<dbReference type="InterPro" id="IPR005176">
    <property type="entry name" value="PONY_dom"/>
</dbReference>
<reference evidence="3" key="2">
    <citation type="journal article" date="2023" name="Plants (Basel)">
        <title>Annotation of the Turnera subulata (Passifloraceae) Draft Genome Reveals the S-Locus Evolved after the Divergence of Turneroideae from Passifloroideae in a Stepwise Manner.</title>
        <authorList>
            <person name="Henning P.M."/>
            <person name="Roalson E.H."/>
            <person name="Mir W."/>
            <person name="McCubbin A.G."/>
            <person name="Shore J.S."/>
        </authorList>
    </citation>
    <scope>NUCLEOTIDE SEQUENCE</scope>
    <source>
        <strain evidence="3">F60SS</strain>
    </source>
</reference>
<keyword evidence="4" id="KW-1185">Reference proteome</keyword>
<feature type="domain" description="DCUN1" evidence="2">
    <location>
        <begin position="1"/>
        <end position="179"/>
    </location>
</feature>
<proteinExistence type="predicted"/>
<dbReference type="SUPFAM" id="SSF47473">
    <property type="entry name" value="EF-hand"/>
    <property type="match status" value="1"/>
</dbReference>
<comment type="function">
    <text evidence="1">Neddylation of cullins play an essential role in the regulation of SCF-type complexes activity.</text>
</comment>
<comment type="caution">
    <text evidence="3">The sequence shown here is derived from an EMBL/GenBank/DDBJ whole genome shotgun (WGS) entry which is preliminary data.</text>
</comment>
<dbReference type="PANTHER" id="PTHR12281:SF31">
    <property type="entry name" value="DCN1-LIKE PROTEIN 3"/>
    <property type="match status" value="1"/>
</dbReference>
<dbReference type="EMBL" id="JAKUCV010005034">
    <property type="protein sequence ID" value="KAJ4832966.1"/>
    <property type="molecule type" value="Genomic_DNA"/>
</dbReference>
<dbReference type="GO" id="GO:0031624">
    <property type="term" value="F:ubiquitin conjugating enzyme binding"/>
    <property type="evidence" value="ECO:0007669"/>
    <property type="project" value="TreeGrafter"/>
</dbReference>
<dbReference type="GO" id="GO:0032182">
    <property type="term" value="F:ubiquitin-like protein binding"/>
    <property type="evidence" value="ECO:0007669"/>
    <property type="project" value="TreeGrafter"/>
</dbReference>
<dbReference type="InterPro" id="IPR011992">
    <property type="entry name" value="EF-hand-dom_pair"/>
</dbReference>
<dbReference type="InterPro" id="IPR042460">
    <property type="entry name" value="DCN1-like_PONY"/>
</dbReference>
<evidence type="ECO:0000313" key="3">
    <source>
        <dbReference type="EMBL" id="KAJ4832966.1"/>
    </source>
</evidence>
<dbReference type="FunFam" id="1.10.238.200:FF:000006">
    <property type="entry name" value="Defective in cullin neddylation protein"/>
    <property type="match status" value="1"/>
</dbReference>
<gene>
    <name evidence="3" type="ORF">Tsubulata_010138</name>
</gene>
<name>A0A9Q0J819_9ROSI</name>
<evidence type="ECO:0000259" key="2">
    <source>
        <dbReference type="PROSITE" id="PS51229"/>
    </source>
</evidence>
<dbReference type="GO" id="GO:0097602">
    <property type="term" value="F:cullin family protein binding"/>
    <property type="evidence" value="ECO:0007669"/>
    <property type="project" value="TreeGrafter"/>
</dbReference>
<reference evidence="3" key="1">
    <citation type="submission" date="2022-02" db="EMBL/GenBank/DDBJ databases">
        <authorList>
            <person name="Henning P.M."/>
            <person name="McCubbin A.G."/>
            <person name="Shore J.S."/>
        </authorList>
    </citation>
    <scope>NUCLEOTIDE SEQUENCE</scope>
    <source>
        <strain evidence="3">F60SS</strain>
        <tissue evidence="3">Leaves</tissue>
    </source>
</reference>
<evidence type="ECO:0000256" key="1">
    <source>
        <dbReference type="RuleBase" id="RU410713"/>
    </source>
</evidence>
<dbReference type="PROSITE" id="PS51229">
    <property type="entry name" value="DCUN1"/>
    <property type="match status" value="1"/>
</dbReference>
<dbReference type="PANTHER" id="PTHR12281">
    <property type="entry name" value="RP42 RELATED"/>
    <property type="match status" value="1"/>
</dbReference>
<dbReference type="GO" id="GO:0000151">
    <property type="term" value="C:ubiquitin ligase complex"/>
    <property type="evidence" value="ECO:0007669"/>
    <property type="project" value="TreeGrafter"/>
</dbReference>
<dbReference type="AlphaFoldDB" id="A0A9Q0J819"/>
<dbReference type="Pfam" id="PF03556">
    <property type="entry name" value="Cullin_binding"/>
    <property type="match status" value="1"/>
</dbReference>
<dbReference type="Proteomes" id="UP001141552">
    <property type="component" value="Unassembled WGS sequence"/>
</dbReference>
<sequence>MDSSDSGGLDIFQIYSRYCDIRSGKEYEHQNSGQDDKLQCGNPSKDALAQLFKFVESRLHSRVLVFDELRKLMSKLEFMVDFSEFSRFYDFVFFMCRENGQKNITVNKAVTAWKLVLPGRFRLLKEWCDFVQKNQRYNISEDTWQQVLAFSRCVHENLEGYDSEGAWPVLIDEFVEHMYRISSSNKETNFFCNCGASESQSPVLEDSLPGLKITPGSKRKLPHFQNDEMETSDILFPDFTHLNLMSGSKRNRLIAHRPINLETSSPSNAAGECTETIRQNSPLGSSKSPCAVEGCLSRGFQGLFTTRSYLQLDRGRRVSYT</sequence>
<evidence type="ECO:0000313" key="4">
    <source>
        <dbReference type="Proteomes" id="UP001141552"/>
    </source>
</evidence>
<dbReference type="InterPro" id="IPR014764">
    <property type="entry name" value="DCN-prot"/>
</dbReference>
<dbReference type="Gene3D" id="1.10.238.200">
    <property type="entry name" value="Cullin, PONY binding domain"/>
    <property type="match status" value="1"/>
</dbReference>
<accession>A0A9Q0J819</accession>
<dbReference type="GO" id="GO:0045116">
    <property type="term" value="P:protein neddylation"/>
    <property type="evidence" value="ECO:0007669"/>
    <property type="project" value="TreeGrafter"/>
</dbReference>
<protein>
    <recommendedName>
        <fullName evidence="1">Defective in cullin neddylation protein</fullName>
    </recommendedName>
</protein>
<organism evidence="3 4">
    <name type="scientific">Turnera subulata</name>
    <dbReference type="NCBI Taxonomy" id="218843"/>
    <lineage>
        <taxon>Eukaryota</taxon>
        <taxon>Viridiplantae</taxon>
        <taxon>Streptophyta</taxon>
        <taxon>Embryophyta</taxon>
        <taxon>Tracheophyta</taxon>
        <taxon>Spermatophyta</taxon>
        <taxon>Magnoliopsida</taxon>
        <taxon>eudicotyledons</taxon>
        <taxon>Gunneridae</taxon>
        <taxon>Pentapetalae</taxon>
        <taxon>rosids</taxon>
        <taxon>fabids</taxon>
        <taxon>Malpighiales</taxon>
        <taxon>Passifloraceae</taxon>
        <taxon>Turnera</taxon>
    </lineage>
</organism>